<evidence type="ECO:0000313" key="2">
    <source>
        <dbReference type="EMBL" id="MDR5712045.1"/>
    </source>
</evidence>
<evidence type="ECO:0000256" key="1">
    <source>
        <dbReference type="SAM" id="MobiDB-lite"/>
    </source>
</evidence>
<reference evidence="3" key="1">
    <citation type="submission" date="2023-07" db="EMBL/GenBank/DDBJ databases">
        <title>Description of three actinobacteria isolated from air of manufacturing shop in a pharmaceutical factory.</title>
        <authorList>
            <person name="Zhang D.-F."/>
        </authorList>
    </citation>
    <scope>NUCLEOTIDE SEQUENCE [LARGE SCALE GENOMIC DNA]</scope>
    <source>
        <strain evidence="3">CCTCC AB 207010</strain>
    </source>
</reference>
<dbReference type="EMBL" id="JAVKGT010000017">
    <property type="protein sequence ID" value="MDR5712045.1"/>
    <property type="molecule type" value="Genomic_DNA"/>
</dbReference>
<organism evidence="2 3">
    <name type="scientific">Nesterenkonia flava</name>
    <dbReference type="NCBI Taxonomy" id="469799"/>
    <lineage>
        <taxon>Bacteria</taxon>
        <taxon>Bacillati</taxon>
        <taxon>Actinomycetota</taxon>
        <taxon>Actinomycetes</taxon>
        <taxon>Micrococcales</taxon>
        <taxon>Micrococcaceae</taxon>
        <taxon>Nesterenkonia</taxon>
    </lineage>
</organism>
<dbReference type="RefSeq" id="WP_310537425.1">
    <property type="nucleotide sequence ID" value="NZ_BAAAOC010000081.1"/>
</dbReference>
<comment type="caution">
    <text evidence="2">The sequence shown here is derived from an EMBL/GenBank/DDBJ whole genome shotgun (WGS) entry which is preliminary data.</text>
</comment>
<gene>
    <name evidence="2" type="ORF">RH857_07870</name>
</gene>
<protein>
    <submittedName>
        <fullName evidence="2">Uncharacterized protein</fullName>
    </submittedName>
</protein>
<sequence>MYTPESPYTGDPHEAGYAHLGFQRLTDLLEAHADFEESYNKLISRMADVNEVATVEFSSATRDAREELDRFIRQDVVPVCNEILDRLRRHQAKRREDMQRHPSSNAAEGGDHHE</sequence>
<keyword evidence="3" id="KW-1185">Reference proteome</keyword>
<evidence type="ECO:0000313" key="3">
    <source>
        <dbReference type="Proteomes" id="UP001260872"/>
    </source>
</evidence>
<accession>A0ABU1FTQ1</accession>
<dbReference type="Proteomes" id="UP001260872">
    <property type="component" value="Unassembled WGS sequence"/>
</dbReference>
<proteinExistence type="predicted"/>
<feature type="region of interest" description="Disordered" evidence="1">
    <location>
        <begin position="91"/>
        <end position="114"/>
    </location>
</feature>
<name>A0ABU1FTQ1_9MICC</name>